<organism evidence="1 2">
    <name type="scientific">Asparagus officinalis</name>
    <name type="common">Garden asparagus</name>
    <dbReference type="NCBI Taxonomy" id="4686"/>
    <lineage>
        <taxon>Eukaryota</taxon>
        <taxon>Viridiplantae</taxon>
        <taxon>Streptophyta</taxon>
        <taxon>Embryophyta</taxon>
        <taxon>Tracheophyta</taxon>
        <taxon>Spermatophyta</taxon>
        <taxon>Magnoliopsida</taxon>
        <taxon>Liliopsida</taxon>
        <taxon>Asparagales</taxon>
        <taxon>Asparagaceae</taxon>
        <taxon>Asparagoideae</taxon>
        <taxon>Asparagus</taxon>
    </lineage>
</organism>
<proteinExistence type="predicted"/>
<protein>
    <submittedName>
        <fullName evidence="1">Uncharacterized protein</fullName>
    </submittedName>
</protein>
<evidence type="ECO:0000313" key="2">
    <source>
        <dbReference type="Proteomes" id="UP000243459"/>
    </source>
</evidence>
<reference evidence="2" key="1">
    <citation type="journal article" date="2017" name="Nat. Commun.">
        <title>The asparagus genome sheds light on the origin and evolution of a young Y chromosome.</title>
        <authorList>
            <person name="Harkess A."/>
            <person name="Zhou J."/>
            <person name="Xu C."/>
            <person name="Bowers J.E."/>
            <person name="Van der Hulst R."/>
            <person name="Ayyampalayam S."/>
            <person name="Mercati F."/>
            <person name="Riccardi P."/>
            <person name="McKain M.R."/>
            <person name="Kakrana A."/>
            <person name="Tang H."/>
            <person name="Ray J."/>
            <person name="Groenendijk J."/>
            <person name="Arikit S."/>
            <person name="Mathioni S.M."/>
            <person name="Nakano M."/>
            <person name="Shan H."/>
            <person name="Telgmann-Rauber A."/>
            <person name="Kanno A."/>
            <person name="Yue Z."/>
            <person name="Chen H."/>
            <person name="Li W."/>
            <person name="Chen Y."/>
            <person name="Xu X."/>
            <person name="Zhang Y."/>
            <person name="Luo S."/>
            <person name="Chen H."/>
            <person name="Gao J."/>
            <person name="Mao Z."/>
            <person name="Pires J.C."/>
            <person name="Luo M."/>
            <person name="Kudrna D."/>
            <person name="Wing R.A."/>
            <person name="Meyers B.C."/>
            <person name="Yi K."/>
            <person name="Kong H."/>
            <person name="Lavrijsen P."/>
            <person name="Sunseri F."/>
            <person name="Falavigna A."/>
            <person name="Ye Y."/>
            <person name="Leebens-Mack J.H."/>
            <person name="Chen G."/>
        </authorList>
    </citation>
    <scope>NUCLEOTIDE SEQUENCE [LARGE SCALE GENOMIC DNA]</scope>
    <source>
        <strain evidence="2">cv. DH0086</strain>
    </source>
</reference>
<dbReference type="Gramene" id="ONK76653">
    <property type="protein sequence ID" value="ONK76653"/>
    <property type="gene ID" value="A4U43_C03F30620"/>
</dbReference>
<dbReference type="EMBL" id="CM007383">
    <property type="protein sequence ID" value="ONK76653.1"/>
    <property type="molecule type" value="Genomic_DNA"/>
</dbReference>
<dbReference type="Proteomes" id="UP000243459">
    <property type="component" value="Chromosome 3"/>
</dbReference>
<evidence type="ECO:0000313" key="1">
    <source>
        <dbReference type="EMBL" id="ONK76653.1"/>
    </source>
</evidence>
<keyword evidence="2" id="KW-1185">Reference proteome</keyword>
<sequence>MMRKIRLTLKESESPEHVTARGYSFYHGTDLSEFVDASGDWTNEDILGWEYDVSPELLVTCHVSLFS</sequence>
<accession>A0A5P1FG15</accession>
<name>A0A5P1FG15_ASPOF</name>
<dbReference type="AlphaFoldDB" id="A0A5P1FG15"/>
<gene>
    <name evidence="1" type="ORF">A4U43_C03F30620</name>
</gene>